<dbReference type="Pfam" id="PF17768">
    <property type="entry name" value="RecJ_OB"/>
    <property type="match status" value="1"/>
</dbReference>
<dbReference type="PANTHER" id="PTHR30255:SF2">
    <property type="entry name" value="SINGLE-STRANDED-DNA-SPECIFIC EXONUCLEASE RECJ"/>
    <property type="match status" value="1"/>
</dbReference>
<dbReference type="AlphaFoldDB" id="A0A927BFL9"/>
<dbReference type="PANTHER" id="PTHR30255">
    <property type="entry name" value="SINGLE-STRANDED-DNA-SPECIFIC EXONUCLEASE RECJ"/>
    <property type="match status" value="1"/>
</dbReference>
<keyword evidence="3" id="KW-0540">Nuclease</keyword>
<dbReference type="InterPro" id="IPR001667">
    <property type="entry name" value="DDH_dom"/>
</dbReference>
<gene>
    <name evidence="9" type="primary">recJ</name>
    <name evidence="9" type="ORF">IC235_14950</name>
</gene>
<dbReference type="Pfam" id="PF02272">
    <property type="entry name" value="DHHA1"/>
    <property type="match status" value="1"/>
</dbReference>
<dbReference type="InterPro" id="IPR051673">
    <property type="entry name" value="SSDNA_exonuclease_RecJ"/>
</dbReference>
<protein>
    <recommendedName>
        <fullName evidence="2">Single-stranded-DNA-specific exonuclease RecJ</fullName>
    </recommendedName>
</protein>
<dbReference type="InterPro" id="IPR003156">
    <property type="entry name" value="DHHA1_dom"/>
</dbReference>
<dbReference type="GO" id="GO:0006281">
    <property type="term" value="P:DNA repair"/>
    <property type="evidence" value="ECO:0007669"/>
    <property type="project" value="InterPro"/>
</dbReference>
<dbReference type="SUPFAM" id="SSF64182">
    <property type="entry name" value="DHH phosphoesterases"/>
    <property type="match status" value="1"/>
</dbReference>
<dbReference type="GO" id="GO:0008409">
    <property type="term" value="F:5'-3' exonuclease activity"/>
    <property type="evidence" value="ECO:0007669"/>
    <property type="project" value="InterPro"/>
</dbReference>
<evidence type="ECO:0000259" key="6">
    <source>
        <dbReference type="Pfam" id="PF01368"/>
    </source>
</evidence>
<evidence type="ECO:0000256" key="4">
    <source>
        <dbReference type="ARBA" id="ARBA00022801"/>
    </source>
</evidence>
<evidence type="ECO:0000256" key="2">
    <source>
        <dbReference type="ARBA" id="ARBA00019841"/>
    </source>
</evidence>
<comment type="similarity">
    <text evidence="1">Belongs to the RecJ family.</text>
</comment>
<dbReference type="Pfam" id="PF01368">
    <property type="entry name" value="DHH"/>
    <property type="match status" value="1"/>
</dbReference>
<evidence type="ECO:0000313" key="10">
    <source>
        <dbReference type="Proteomes" id="UP000612233"/>
    </source>
</evidence>
<dbReference type="GO" id="GO:0006310">
    <property type="term" value="P:DNA recombination"/>
    <property type="evidence" value="ECO:0007669"/>
    <property type="project" value="InterPro"/>
</dbReference>
<reference evidence="9" key="1">
    <citation type="submission" date="2020-09" db="EMBL/GenBank/DDBJ databases">
        <authorList>
            <person name="Kim M.K."/>
        </authorList>
    </citation>
    <scope>NUCLEOTIDE SEQUENCE</scope>
    <source>
        <strain evidence="9">BT664</strain>
    </source>
</reference>
<organism evidence="9 10">
    <name type="scientific">Hymenobacter montanus</name>
    <dbReference type="NCBI Taxonomy" id="2771359"/>
    <lineage>
        <taxon>Bacteria</taxon>
        <taxon>Pseudomonadati</taxon>
        <taxon>Bacteroidota</taxon>
        <taxon>Cytophagia</taxon>
        <taxon>Cytophagales</taxon>
        <taxon>Hymenobacteraceae</taxon>
        <taxon>Hymenobacter</taxon>
    </lineage>
</organism>
<dbReference type="NCBIfam" id="TIGR00644">
    <property type="entry name" value="recJ"/>
    <property type="match status" value="1"/>
</dbReference>
<feature type="domain" description="DHHA1" evidence="7">
    <location>
        <begin position="360"/>
        <end position="452"/>
    </location>
</feature>
<evidence type="ECO:0000259" key="7">
    <source>
        <dbReference type="Pfam" id="PF02272"/>
    </source>
</evidence>
<evidence type="ECO:0000256" key="3">
    <source>
        <dbReference type="ARBA" id="ARBA00022722"/>
    </source>
</evidence>
<keyword evidence="10" id="KW-1185">Reference proteome</keyword>
<accession>A0A927BFL9</accession>
<dbReference type="Proteomes" id="UP000612233">
    <property type="component" value="Unassembled WGS sequence"/>
</dbReference>
<dbReference type="Gene3D" id="3.90.1640.30">
    <property type="match status" value="1"/>
</dbReference>
<evidence type="ECO:0000259" key="8">
    <source>
        <dbReference type="Pfam" id="PF17768"/>
    </source>
</evidence>
<dbReference type="RefSeq" id="WP_191005996.1">
    <property type="nucleotide sequence ID" value="NZ_JACXAD010000017.1"/>
</dbReference>
<dbReference type="GO" id="GO:0003676">
    <property type="term" value="F:nucleic acid binding"/>
    <property type="evidence" value="ECO:0007669"/>
    <property type="project" value="InterPro"/>
</dbReference>
<proteinExistence type="inferred from homology"/>
<feature type="domain" description="RecJ OB" evidence="8">
    <location>
        <begin position="469"/>
        <end position="575"/>
    </location>
</feature>
<evidence type="ECO:0000313" key="9">
    <source>
        <dbReference type="EMBL" id="MBD2769188.1"/>
    </source>
</evidence>
<dbReference type="InterPro" id="IPR041122">
    <property type="entry name" value="RecJ_OB"/>
</dbReference>
<dbReference type="Gene3D" id="3.10.310.30">
    <property type="match status" value="1"/>
</dbReference>
<name>A0A927BFL9_9BACT</name>
<dbReference type="InterPro" id="IPR004610">
    <property type="entry name" value="RecJ"/>
</dbReference>
<keyword evidence="5 9" id="KW-0269">Exonuclease</keyword>
<dbReference type="InterPro" id="IPR038763">
    <property type="entry name" value="DHH_sf"/>
</dbReference>
<dbReference type="EMBL" id="JACXAD010000017">
    <property type="protein sequence ID" value="MBD2769188.1"/>
    <property type="molecule type" value="Genomic_DNA"/>
</dbReference>
<evidence type="ECO:0000256" key="1">
    <source>
        <dbReference type="ARBA" id="ARBA00005915"/>
    </source>
</evidence>
<sequence length="579" mass="62862">MSIFASKYWNYIPEQDPVKAQGLAQALSVAPEIAALLVQRGVDTPEAAASFFHPSLRQLPNPLLMRDMDRAVSRLARALQEGEKVLVLGDYDVDGITAVATVMSYLLPLFGAERLRDYIPDRYTEGYGISAKAIDTAADNGFQLIIALDCGIKAVEQVAHATSRGVDFIICDHHLPGDELPAAVAVLDPKRADCAYPYKELSGCGVGFKLMQALGEHLGLPVAPLHDLLDLVTVSIAADIVPITGENRILAAHGLRRFNEDAHLLRPGLAALRELATLREGPLGISSLIFGFAPRINAAGRMGDARRAVAMLLAPDQQEARYTAEVVDQMNQQRRGSDQHTTQEALDMIAGNPDLQNARATVLYKADWHQGVLGIVASRCLDQYYRPTVILTQRDGKATGSARSVAGFDVHEALEACAPLLDQFGGHRAAAGLTLKVENVPAFQRRFEEVVAGTLTTEHLVRPVEVAALLPLSRVNEAFFAELRRMEPFGPGNPNPVFASQQLVAVPNSARVVGQGHLKLRLAAADVSGPVVDAIGFGLANYLPEIEQGQPFSACYTVELNEYRGQRNVQLRLLDVRWE</sequence>
<keyword evidence="4" id="KW-0378">Hydrolase</keyword>
<feature type="domain" description="DDH" evidence="6">
    <location>
        <begin position="84"/>
        <end position="235"/>
    </location>
</feature>
<comment type="caution">
    <text evidence="9">The sequence shown here is derived from an EMBL/GenBank/DDBJ whole genome shotgun (WGS) entry which is preliminary data.</text>
</comment>
<evidence type="ECO:0000256" key="5">
    <source>
        <dbReference type="ARBA" id="ARBA00022839"/>
    </source>
</evidence>